<proteinExistence type="predicted"/>
<gene>
    <name evidence="1" type="ORF">BJ322DRAFT_1112643</name>
</gene>
<keyword evidence="2" id="KW-1185">Reference proteome</keyword>
<dbReference type="AlphaFoldDB" id="A0A9P6H8C7"/>
<evidence type="ECO:0000313" key="2">
    <source>
        <dbReference type="Proteomes" id="UP000736335"/>
    </source>
</evidence>
<comment type="caution">
    <text evidence="1">The sequence shown here is derived from an EMBL/GenBank/DDBJ whole genome shotgun (WGS) entry which is preliminary data.</text>
</comment>
<accession>A0A9P6H8C7</accession>
<organism evidence="1 2">
    <name type="scientific">Thelephora terrestris</name>
    <dbReference type="NCBI Taxonomy" id="56493"/>
    <lineage>
        <taxon>Eukaryota</taxon>
        <taxon>Fungi</taxon>
        <taxon>Dikarya</taxon>
        <taxon>Basidiomycota</taxon>
        <taxon>Agaricomycotina</taxon>
        <taxon>Agaricomycetes</taxon>
        <taxon>Thelephorales</taxon>
        <taxon>Thelephoraceae</taxon>
        <taxon>Thelephora</taxon>
    </lineage>
</organism>
<sequence length="105" mass="12150">MSFPNNYTYKVANSISTISRIDRRAANRKTYASEAGTPYTTDDQVQVILEVVKKVDAERLRETIPHLMGLTWDDELWVRSMIAEKVIFQMRKGDLRSGLSGTWYF</sequence>
<dbReference type="Proteomes" id="UP000736335">
    <property type="component" value="Unassembled WGS sequence"/>
</dbReference>
<evidence type="ECO:0000313" key="1">
    <source>
        <dbReference type="EMBL" id="KAF9780641.1"/>
    </source>
</evidence>
<dbReference type="EMBL" id="WIUZ02000016">
    <property type="protein sequence ID" value="KAF9780641.1"/>
    <property type="molecule type" value="Genomic_DNA"/>
</dbReference>
<name>A0A9P6H8C7_9AGAM</name>
<protein>
    <submittedName>
        <fullName evidence="1">Uncharacterized protein</fullName>
    </submittedName>
</protein>
<reference evidence="1" key="1">
    <citation type="journal article" date="2020" name="Nat. Commun.">
        <title>Large-scale genome sequencing of mycorrhizal fungi provides insights into the early evolution of symbiotic traits.</title>
        <authorList>
            <person name="Miyauchi S."/>
            <person name="Kiss E."/>
            <person name="Kuo A."/>
            <person name="Drula E."/>
            <person name="Kohler A."/>
            <person name="Sanchez-Garcia M."/>
            <person name="Morin E."/>
            <person name="Andreopoulos B."/>
            <person name="Barry K.W."/>
            <person name="Bonito G."/>
            <person name="Buee M."/>
            <person name="Carver A."/>
            <person name="Chen C."/>
            <person name="Cichocki N."/>
            <person name="Clum A."/>
            <person name="Culley D."/>
            <person name="Crous P.W."/>
            <person name="Fauchery L."/>
            <person name="Girlanda M."/>
            <person name="Hayes R.D."/>
            <person name="Keri Z."/>
            <person name="LaButti K."/>
            <person name="Lipzen A."/>
            <person name="Lombard V."/>
            <person name="Magnuson J."/>
            <person name="Maillard F."/>
            <person name="Murat C."/>
            <person name="Nolan M."/>
            <person name="Ohm R.A."/>
            <person name="Pangilinan J."/>
            <person name="Pereira M.F."/>
            <person name="Perotto S."/>
            <person name="Peter M."/>
            <person name="Pfister S."/>
            <person name="Riley R."/>
            <person name="Sitrit Y."/>
            <person name="Stielow J.B."/>
            <person name="Szollosi G."/>
            <person name="Zifcakova L."/>
            <person name="Stursova M."/>
            <person name="Spatafora J.W."/>
            <person name="Tedersoo L."/>
            <person name="Vaario L.M."/>
            <person name="Yamada A."/>
            <person name="Yan M."/>
            <person name="Wang P."/>
            <person name="Xu J."/>
            <person name="Bruns T."/>
            <person name="Baldrian P."/>
            <person name="Vilgalys R."/>
            <person name="Dunand C."/>
            <person name="Henrissat B."/>
            <person name="Grigoriev I.V."/>
            <person name="Hibbett D."/>
            <person name="Nagy L.G."/>
            <person name="Martin F.M."/>
        </authorList>
    </citation>
    <scope>NUCLEOTIDE SEQUENCE</scope>
    <source>
        <strain evidence="1">UH-Tt-Lm1</strain>
    </source>
</reference>
<reference evidence="1" key="2">
    <citation type="submission" date="2020-11" db="EMBL/GenBank/DDBJ databases">
        <authorList>
            <consortium name="DOE Joint Genome Institute"/>
            <person name="Kuo A."/>
            <person name="Miyauchi S."/>
            <person name="Kiss E."/>
            <person name="Drula E."/>
            <person name="Kohler A."/>
            <person name="Sanchez-Garcia M."/>
            <person name="Andreopoulos B."/>
            <person name="Barry K.W."/>
            <person name="Bonito G."/>
            <person name="Buee M."/>
            <person name="Carver A."/>
            <person name="Chen C."/>
            <person name="Cichocki N."/>
            <person name="Clum A."/>
            <person name="Culley D."/>
            <person name="Crous P.W."/>
            <person name="Fauchery L."/>
            <person name="Girlanda M."/>
            <person name="Hayes R."/>
            <person name="Keri Z."/>
            <person name="Labutti K."/>
            <person name="Lipzen A."/>
            <person name="Lombard V."/>
            <person name="Magnuson J."/>
            <person name="Maillard F."/>
            <person name="Morin E."/>
            <person name="Murat C."/>
            <person name="Nolan M."/>
            <person name="Ohm R."/>
            <person name="Pangilinan J."/>
            <person name="Pereira M."/>
            <person name="Perotto S."/>
            <person name="Peter M."/>
            <person name="Riley R."/>
            <person name="Sitrit Y."/>
            <person name="Stielow B."/>
            <person name="Szollosi G."/>
            <person name="Zifcakova L."/>
            <person name="Stursova M."/>
            <person name="Spatafora J.W."/>
            <person name="Tedersoo L."/>
            <person name="Vaario L.-M."/>
            <person name="Yamada A."/>
            <person name="Yan M."/>
            <person name="Wang P."/>
            <person name="Xu J."/>
            <person name="Bruns T."/>
            <person name="Baldrian P."/>
            <person name="Vilgalys R."/>
            <person name="Henrissat B."/>
            <person name="Grigoriev I.V."/>
            <person name="Hibbett D."/>
            <person name="Nagy L.G."/>
            <person name="Martin F.M."/>
        </authorList>
    </citation>
    <scope>NUCLEOTIDE SEQUENCE</scope>
    <source>
        <strain evidence="1">UH-Tt-Lm1</strain>
    </source>
</reference>